<dbReference type="EC" id="3.6.1.1" evidence="5"/>
<keyword evidence="5" id="KW-0963">Cytoplasm</keyword>
<dbReference type="PANTHER" id="PTHR10286">
    <property type="entry name" value="INORGANIC PYROPHOSPHATASE"/>
    <property type="match status" value="1"/>
</dbReference>
<protein>
    <recommendedName>
        <fullName evidence="5">Inorganic pyrophosphatase</fullName>
        <ecNumber evidence="5">3.6.1.1</ecNumber>
    </recommendedName>
    <alternativeName>
        <fullName evidence="5">Pyrophosphate phospho-hydrolase</fullName>
        <shortName evidence="5">PPase</shortName>
    </alternativeName>
</protein>
<dbReference type="GO" id="GO:0006796">
    <property type="term" value="P:phosphate-containing compound metabolic process"/>
    <property type="evidence" value="ECO:0007669"/>
    <property type="project" value="InterPro"/>
</dbReference>
<evidence type="ECO:0000256" key="5">
    <source>
        <dbReference type="HAMAP-Rule" id="MF_00209"/>
    </source>
</evidence>
<dbReference type="HAMAP" id="MF_00209">
    <property type="entry name" value="Inorganic_PPase"/>
    <property type="match status" value="1"/>
</dbReference>
<comment type="caution">
    <text evidence="6">The sequence shown here is derived from an EMBL/GenBank/DDBJ whole genome shotgun (WGS) entry which is preliminary data.</text>
</comment>
<evidence type="ECO:0000313" key="7">
    <source>
        <dbReference type="Proteomes" id="UP000245020"/>
    </source>
</evidence>
<feature type="binding site" evidence="5">
    <location>
        <position position="69"/>
    </location>
    <ligand>
        <name>Mg(2+)</name>
        <dbReference type="ChEBI" id="CHEBI:18420"/>
        <label>1</label>
    </ligand>
</feature>
<organism evidence="6 7">
    <name type="scientific">Ignatzschineria ureiclastica</name>
    <dbReference type="NCBI Taxonomy" id="472582"/>
    <lineage>
        <taxon>Bacteria</taxon>
        <taxon>Pseudomonadati</taxon>
        <taxon>Pseudomonadota</taxon>
        <taxon>Gammaproteobacteria</taxon>
        <taxon>Cardiobacteriales</taxon>
        <taxon>Ignatzschineriaceae</taxon>
        <taxon>Ignatzschineria</taxon>
    </lineage>
</organism>
<gene>
    <name evidence="5" type="primary">ppa</name>
    <name evidence="6" type="ORF">DC083_03575</name>
</gene>
<evidence type="ECO:0000256" key="1">
    <source>
        <dbReference type="ARBA" id="ARBA00001946"/>
    </source>
</evidence>
<dbReference type="EMBL" id="QEWQ01000002">
    <property type="protein sequence ID" value="PWD81533.1"/>
    <property type="molecule type" value="Genomic_DNA"/>
</dbReference>
<comment type="cofactor">
    <cofactor evidence="1 5">
        <name>Mg(2+)</name>
        <dbReference type="ChEBI" id="CHEBI:18420"/>
    </cofactor>
</comment>
<dbReference type="NCBIfam" id="NF002317">
    <property type="entry name" value="PRK01250.1"/>
    <property type="match status" value="1"/>
</dbReference>
<feature type="binding site" evidence="5">
    <location>
        <position position="74"/>
    </location>
    <ligand>
        <name>Mg(2+)</name>
        <dbReference type="ChEBI" id="CHEBI:18420"/>
        <label>1</label>
    </ligand>
</feature>
<dbReference type="SUPFAM" id="SSF50324">
    <property type="entry name" value="Inorganic pyrophosphatase"/>
    <property type="match status" value="1"/>
</dbReference>
<keyword evidence="7" id="KW-1185">Reference proteome</keyword>
<evidence type="ECO:0000256" key="4">
    <source>
        <dbReference type="ARBA" id="ARBA00022842"/>
    </source>
</evidence>
<feature type="binding site" evidence="5">
    <location>
        <position position="59"/>
    </location>
    <ligand>
        <name>substrate</name>
    </ligand>
</feature>
<comment type="subcellular location">
    <subcellularLocation>
        <location evidence="5">Cytoplasm</location>
    </subcellularLocation>
</comment>
<dbReference type="Gene3D" id="3.90.80.10">
    <property type="entry name" value="Inorganic pyrophosphatase"/>
    <property type="match status" value="1"/>
</dbReference>
<dbReference type="Pfam" id="PF00719">
    <property type="entry name" value="Pyrophosphatase"/>
    <property type="match status" value="1"/>
</dbReference>
<name>A0A2U2AFV0_9GAMM</name>
<feature type="binding site" evidence="5">
    <location>
        <position position="33"/>
    </location>
    <ligand>
        <name>substrate</name>
    </ligand>
</feature>
<feature type="binding site" evidence="5">
    <location>
        <position position="106"/>
    </location>
    <ligand>
        <name>Mg(2+)</name>
        <dbReference type="ChEBI" id="CHEBI:18420"/>
        <label>1</label>
    </ligand>
</feature>
<comment type="catalytic activity">
    <reaction evidence="5">
        <text>diphosphate + H2O = 2 phosphate + H(+)</text>
        <dbReference type="Rhea" id="RHEA:24576"/>
        <dbReference type="ChEBI" id="CHEBI:15377"/>
        <dbReference type="ChEBI" id="CHEBI:15378"/>
        <dbReference type="ChEBI" id="CHEBI:33019"/>
        <dbReference type="ChEBI" id="CHEBI:43474"/>
        <dbReference type="EC" id="3.6.1.1"/>
    </reaction>
</comment>
<dbReference type="GO" id="GO:0000287">
    <property type="term" value="F:magnesium ion binding"/>
    <property type="evidence" value="ECO:0007669"/>
    <property type="project" value="UniProtKB-UniRule"/>
</dbReference>
<accession>A0A2U2AFV0</accession>
<comment type="subunit">
    <text evidence="5">Homohexamer.</text>
</comment>
<evidence type="ECO:0000256" key="3">
    <source>
        <dbReference type="ARBA" id="ARBA00022801"/>
    </source>
</evidence>
<keyword evidence="2 5" id="KW-0479">Metal-binding</keyword>
<dbReference type="GO" id="GO:0005737">
    <property type="term" value="C:cytoplasm"/>
    <property type="evidence" value="ECO:0007669"/>
    <property type="project" value="UniProtKB-SubCell"/>
</dbReference>
<dbReference type="AlphaFoldDB" id="A0A2U2AFV0"/>
<keyword evidence="3 5" id="KW-0378">Hydrolase</keyword>
<dbReference type="GO" id="GO:0004427">
    <property type="term" value="F:inorganic diphosphate phosphatase activity"/>
    <property type="evidence" value="ECO:0007669"/>
    <property type="project" value="UniProtKB-UniRule"/>
</dbReference>
<evidence type="ECO:0000313" key="6">
    <source>
        <dbReference type="EMBL" id="PWD81533.1"/>
    </source>
</evidence>
<feature type="binding site" evidence="5">
    <location>
        <position position="47"/>
    </location>
    <ligand>
        <name>substrate</name>
    </ligand>
</feature>
<feature type="binding site" evidence="5">
    <location>
        <position position="145"/>
    </location>
    <ligand>
        <name>substrate</name>
    </ligand>
</feature>
<comment type="similarity">
    <text evidence="5">Belongs to the PPase family.</text>
</comment>
<dbReference type="Proteomes" id="UP000245020">
    <property type="component" value="Unassembled WGS sequence"/>
</dbReference>
<sequence length="181" mass="20365">MSFEKVPAANDLAKITEDFNCVIEIPAESDPVKYEVDHDTDVIWVDRFVGTNMRYPANYGFIPHTLCDDGDPLDVLVVTPFPLIHGSVVRCRPLGVLNMTDESGGDAKLIAVPVNKLCPMYEDIQELDDLPKLLVQQIEFFFQNYKGLEKGKWVKLAGYGDKKAAEQEILNSLELFNKKNS</sequence>
<evidence type="ECO:0000256" key="2">
    <source>
        <dbReference type="ARBA" id="ARBA00022723"/>
    </source>
</evidence>
<dbReference type="InterPro" id="IPR008162">
    <property type="entry name" value="Pyrophosphatase"/>
</dbReference>
<reference evidence="7" key="1">
    <citation type="submission" date="2018-05" db="EMBL/GenBank/DDBJ databases">
        <title>Ignatzschineria dubaiensis sp. nov., isolated from necrotic foot tissues of dromedaries (Camelus dromedarius) and associated maggots in Dubai, United Arab Emirates.</title>
        <authorList>
            <person name="Tsang C.C."/>
            <person name="Tang J.Y.M."/>
            <person name="Fong J.Y.H."/>
            <person name="Kinne J."/>
            <person name="Lee H.H."/>
            <person name="Joseph M."/>
            <person name="Jose S."/>
            <person name="Schuster R.K."/>
            <person name="Tang Y."/>
            <person name="Sivakumar S."/>
            <person name="Chen J.H.K."/>
            <person name="Teng J.L.L."/>
            <person name="Lau S.K.P."/>
            <person name="Wernery U."/>
            <person name="Woo P.C.Y."/>
        </authorList>
    </citation>
    <scope>NUCLEOTIDE SEQUENCE [LARGE SCALE GENOMIC DNA]</scope>
    <source>
        <strain evidence="7">KCTC 22644</strain>
    </source>
</reference>
<dbReference type="RefSeq" id="WP_026878447.1">
    <property type="nucleotide sequence ID" value="NZ_BMYA01000005.1"/>
</dbReference>
<feature type="binding site" evidence="5">
    <location>
        <position position="74"/>
    </location>
    <ligand>
        <name>Mg(2+)</name>
        <dbReference type="ChEBI" id="CHEBI:18420"/>
        <label>2</label>
    </ligand>
</feature>
<dbReference type="CDD" id="cd00412">
    <property type="entry name" value="pyrophosphatase"/>
    <property type="match status" value="1"/>
</dbReference>
<proteinExistence type="inferred from homology"/>
<comment type="function">
    <text evidence="5">Catalyzes the hydrolysis of inorganic pyrophosphate (PPi) forming two phosphate ions.</text>
</comment>
<dbReference type="PROSITE" id="PS00387">
    <property type="entry name" value="PPASE"/>
    <property type="match status" value="1"/>
</dbReference>
<dbReference type="InterPro" id="IPR036649">
    <property type="entry name" value="Pyrophosphatase_sf"/>
</dbReference>
<dbReference type="OrthoDB" id="5187599at2"/>
<keyword evidence="4 5" id="KW-0460">Magnesium</keyword>